<evidence type="ECO:0000256" key="1">
    <source>
        <dbReference type="ARBA" id="ARBA00006989"/>
    </source>
</evidence>
<keyword evidence="5" id="KW-1185">Reference proteome</keyword>
<gene>
    <name evidence="4" type="ORF">NV226_00995</name>
</gene>
<dbReference type="Pfam" id="PF00561">
    <property type="entry name" value="Abhydrolase_1"/>
    <property type="match status" value="1"/>
</dbReference>
<dbReference type="InterPro" id="IPR000073">
    <property type="entry name" value="AB_hydrolase_1"/>
</dbReference>
<evidence type="ECO:0000259" key="3">
    <source>
        <dbReference type="Pfam" id="PF00561"/>
    </source>
</evidence>
<dbReference type="EMBL" id="CP102734">
    <property type="protein sequence ID" value="UVD81870.1"/>
    <property type="molecule type" value="Genomic_DNA"/>
</dbReference>
<dbReference type="RefSeq" id="WP_258211044.1">
    <property type="nucleotide sequence ID" value="NZ_CP102734.1"/>
</dbReference>
<reference evidence="4" key="1">
    <citation type="submission" date="2022-08" db="EMBL/GenBank/DDBJ databases">
        <title>Complete genome of Mycoplasma iguanae type strain 2327.</title>
        <authorList>
            <person name="Spergser J."/>
        </authorList>
    </citation>
    <scope>NUCLEOTIDE SEQUENCE</scope>
    <source>
        <strain evidence="4">2327</strain>
    </source>
</reference>
<comment type="similarity">
    <text evidence="1">Belongs to the lipase/esterase LIP3/BchO family.</text>
</comment>
<organism evidence="4 5">
    <name type="scientific">Mycoplasma iguanae</name>
    <dbReference type="NCBI Taxonomy" id="292461"/>
    <lineage>
        <taxon>Bacteria</taxon>
        <taxon>Bacillati</taxon>
        <taxon>Mycoplasmatota</taxon>
        <taxon>Mollicutes</taxon>
        <taxon>Mycoplasmataceae</taxon>
        <taxon>Mycoplasma</taxon>
    </lineage>
</organism>
<proteinExistence type="inferred from homology"/>
<dbReference type="Proteomes" id="UP001059252">
    <property type="component" value="Chromosome"/>
</dbReference>
<sequence length="262" mass="30772">MHEVIKKLPQIFIDNKKPEKPIVFVHGFNSSYQVHQNFYENYHENDYYSISLPGNNLLEATNEQLNVYYYAKLIATFIESKNLKNVILMGHSMGGGIIALAYQLIPQLIDRMIFIAPMNKTSLSLKKVFFRDYFPQNFEGEKNFMKNLFYNPTFLEDVDYLIKARKNFNFNLYNNKNIWKLGKSLPNINLMNDIEKGLNQIKVKTLLILGQKDGIINRDDAKEYFEKNVENIEVKIMPKTGHLMFKENIDGYIEIIDNFLKN</sequence>
<dbReference type="SUPFAM" id="SSF53474">
    <property type="entry name" value="alpha/beta-Hydrolases"/>
    <property type="match status" value="1"/>
</dbReference>
<dbReference type="GO" id="GO:0016787">
    <property type="term" value="F:hydrolase activity"/>
    <property type="evidence" value="ECO:0007669"/>
    <property type="project" value="UniProtKB-KW"/>
</dbReference>
<dbReference type="PANTHER" id="PTHR43798">
    <property type="entry name" value="MONOACYLGLYCEROL LIPASE"/>
    <property type="match status" value="1"/>
</dbReference>
<keyword evidence="2" id="KW-0719">Serine esterase</keyword>
<evidence type="ECO:0000313" key="4">
    <source>
        <dbReference type="EMBL" id="UVD81870.1"/>
    </source>
</evidence>
<evidence type="ECO:0000256" key="2">
    <source>
        <dbReference type="ARBA" id="ARBA00022487"/>
    </source>
</evidence>
<dbReference type="PANTHER" id="PTHR43798:SF33">
    <property type="entry name" value="HYDROLASE, PUTATIVE (AFU_ORTHOLOGUE AFUA_2G14860)-RELATED"/>
    <property type="match status" value="1"/>
</dbReference>
<dbReference type="Gene3D" id="3.40.50.1820">
    <property type="entry name" value="alpha/beta hydrolase"/>
    <property type="match status" value="1"/>
</dbReference>
<protein>
    <submittedName>
        <fullName evidence="4">Alpha/beta hydrolase</fullName>
    </submittedName>
</protein>
<accession>A0ABY5RB81</accession>
<name>A0ABY5RB81_9MOLU</name>
<dbReference type="InterPro" id="IPR029058">
    <property type="entry name" value="AB_hydrolase_fold"/>
</dbReference>
<keyword evidence="4" id="KW-0378">Hydrolase</keyword>
<feature type="domain" description="AB hydrolase-1" evidence="3">
    <location>
        <begin position="20"/>
        <end position="248"/>
    </location>
</feature>
<dbReference type="InterPro" id="IPR050266">
    <property type="entry name" value="AB_hydrolase_sf"/>
</dbReference>
<evidence type="ECO:0000313" key="5">
    <source>
        <dbReference type="Proteomes" id="UP001059252"/>
    </source>
</evidence>